<keyword evidence="2" id="KW-1185">Reference proteome</keyword>
<protein>
    <submittedName>
        <fullName evidence="1">Uncharacterized protein</fullName>
    </submittedName>
</protein>
<sequence>NTFFVLRNNYKYSLDLLPLHLTSFLHKHHLRDHPYYPKRLEISGIAVSCYLLRHARAQIFTYQSTSTAAIARCISISLKEGLLRGLADQHCFTSNPYPSGQLVGIAIWLSTITNNNSYDIVDKYSEPLSQTHSKDPDNFRGIRYHITKTWSDSSMGFVSVSPLRRSAGHIAGYYRNGDGGGVAGGSVVVLRRWLLEEEPREDHPVAYSIWTCNGSTTSPRTAMWPMRNESSSRHVTLSTTDRFGSARDTHARTYEMYPTY</sequence>
<gene>
    <name evidence="1" type="ORF">ALC53_07319</name>
</gene>
<evidence type="ECO:0000313" key="1">
    <source>
        <dbReference type="EMBL" id="KYM82316.1"/>
    </source>
</evidence>
<dbReference type="Proteomes" id="UP000078540">
    <property type="component" value="Unassembled WGS sequence"/>
</dbReference>
<accession>A0A195BCM4</accession>
<dbReference type="EMBL" id="KQ976514">
    <property type="protein sequence ID" value="KYM82316.1"/>
    <property type="molecule type" value="Genomic_DNA"/>
</dbReference>
<dbReference type="AlphaFoldDB" id="A0A195BCM4"/>
<proteinExistence type="predicted"/>
<name>A0A195BCM4_9HYME</name>
<feature type="non-terminal residue" evidence="1">
    <location>
        <position position="1"/>
    </location>
</feature>
<organism evidence="1 2">
    <name type="scientific">Atta colombica</name>
    <dbReference type="NCBI Taxonomy" id="520822"/>
    <lineage>
        <taxon>Eukaryota</taxon>
        <taxon>Metazoa</taxon>
        <taxon>Ecdysozoa</taxon>
        <taxon>Arthropoda</taxon>
        <taxon>Hexapoda</taxon>
        <taxon>Insecta</taxon>
        <taxon>Pterygota</taxon>
        <taxon>Neoptera</taxon>
        <taxon>Endopterygota</taxon>
        <taxon>Hymenoptera</taxon>
        <taxon>Apocrita</taxon>
        <taxon>Aculeata</taxon>
        <taxon>Formicoidea</taxon>
        <taxon>Formicidae</taxon>
        <taxon>Myrmicinae</taxon>
        <taxon>Atta</taxon>
    </lineage>
</organism>
<reference evidence="1 2" key="1">
    <citation type="submission" date="2015-09" db="EMBL/GenBank/DDBJ databases">
        <title>Atta colombica WGS genome.</title>
        <authorList>
            <person name="Nygaard S."/>
            <person name="Hu H."/>
            <person name="Boomsma J."/>
            <person name="Zhang G."/>
        </authorList>
    </citation>
    <scope>NUCLEOTIDE SEQUENCE [LARGE SCALE GENOMIC DNA]</scope>
    <source>
        <strain evidence="1">Treedump-2</strain>
        <tissue evidence="1">Whole body</tissue>
    </source>
</reference>
<evidence type="ECO:0000313" key="2">
    <source>
        <dbReference type="Proteomes" id="UP000078540"/>
    </source>
</evidence>